<evidence type="ECO:0000256" key="8">
    <source>
        <dbReference type="ARBA" id="ARBA00023125"/>
    </source>
</evidence>
<dbReference type="Gene3D" id="3.40.50.300">
    <property type="entry name" value="P-loop containing nucleotide triphosphate hydrolases"/>
    <property type="match status" value="1"/>
</dbReference>
<dbReference type="EC" id="3.6.4.12" evidence="2"/>
<keyword evidence="4 10" id="KW-0547">Nucleotide-binding</keyword>
<name>A0A0D3KVB4_EMIH1</name>
<dbReference type="SMART" id="SM00382">
    <property type="entry name" value="AAA"/>
    <property type="match status" value="1"/>
</dbReference>
<dbReference type="GO" id="GO:0042555">
    <property type="term" value="C:MCM complex"/>
    <property type="evidence" value="ECO:0007669"/>
    <property type="project" value="TreeGrafter"/>
</dbReference>
<dbReference type="InterPro" id="IPR027925">
    <property type="entry name" value="MCM_N"/>
</dbReference>
<sequence>MSLAQQKRDFMDFMGYMPSIRSMVSKEERRLLLNVDDLRSFNRDLALALMRSPAEYLPAFEEALREIVTNHDPSFAKQGAANEFRIGVVGSFGAHHVSPRQLGSALLNSVVRVEGIVTKCSLVRPKVVMSKHWCPTTKQFTTKQYRDLTSLTGAATGSAYPTKDSDGNLLETEYGLCEYMDCQTVILEADLVDSTKPGDRLHITGIHRALPSKANQSGTFKTLVLGNHHLGSAQFTEEDVRHIKEVSRRPDALPLLAESVAPSVFGHDFEKRALLLMLLGGTERNLANGTHLRGDINILMLGDPSTAKSQLLRAVMRTAPLAISTTGRGSSGVGLTAAVTSDEETGAKRLEAGAMVLADRGVCCVDEFDKMVDADRVAIHEVMEQQTVTIAKAGMHASLNARCSVVAAANPVWGSYDKNQSAMANIGMPDSLLSRFDLLFIILDKKEEASDRRIAAHEGVTSDVFTRPDARKADDDERQRLTAEFIKKYIHYAKAKCSPQMSDDAAATISAAYADLRQKVSTLSKQKFPVTARTLETMIRLASAHAKAHLRGLRSKEAVGKGIADVFGNGDAGVDECSFEELLAKCREHKRNLTVAAFSAALEYYETENRVMHRDGVVHGI</sequence>
<dbReference type="InterPro" id="IPR018525">
    <property type="entry name" value="MCM_CS"/>
</dbReference>
<dbReference type="SUPFAM" id="SSF52540">
    <property type="entry name" value="P-loop containing nucleoside triphosphate hydrolases"/>
    <property type="match status" value="1"/>
</dbReference>
<evidence type="ECO:0000256" key="10">
    <source>
        <dbReference type="RuleBase" id="RU004070"/>
    </source>
</evidence>
<keyword evidence="3" id="KW-0235">DNA replication</keyword>
<dbReference type="InterPro" id="IPR027417">
    <property type="entry name" value="P-loop_NTPase"/>
</dbReference>
<evidence type="ECO:0000256" key="2">
    <source>
        <dbReference type="ARBA" id="ARBA00012551"/>
    </source>
</evidence>
<organism evidence="12 13">
    <name type="scientific">Emiliania huxleyi (strain CCMP1516)</name>
    <dbReference type="NCBI Taxonomy" id="280463"/>
    <lineage>
        <taxon>Eukaryota</taxon>
        <taxon>Haptista</taxon>
        <taxon>Haptophyta</taxon>
        <taxon>Prymnesiophyceae</taxon>
        <taxon>Isochrysidales</taxon>
        <taxon>Noelaerhabdaceae</taxon>
        <taxon>Emiliania</taxon>
    </lineage>
</organism>
<comment type="similarity">
    <text evidence="10">Belongs to the MCM family.</text>
</comment>
<dbReference type="KEGG" id="ehx:EMIHUDRAFT_200297"/>
<dbReference type="GO" id="GO:0000727">
    <property type="term" value="P:double-strand break repair via break-induced replication"/>
    <property type="evidence" value="ECO:0007669"/>
    <property type="project" value="TreeGrafter"/>
</dbReference>
<dbReference type="InterPro" id="IPR031327">
    <property type="entry name" value="MCM"/>
</dbReference>
<evidence type="ECO:0000256" key="4">
    <source>
        <dbReference type="ARBA" id="ARBA00022741"/>
    </source>
</evidence>
<dbReference type="Pfam" id="PF17207">
    <property type="entry name" value="MCM_OB"/>
    <property type="match status" value="1"/>
</dbReference>
<dbReference type="PRINTS" id="PR01657">
    <property type="entry name" value="MCMFAMILY"/>
</dbReference>
<evidence type="ECO:0000259" key="11">
    <source>
        <dbReference type="PROSITE" id="PS50051"/>
    </source>
</evidence>
<dbReference type="InterPro" id="IPR041562">
    <property type="entry name" value="MCM_lid"/>
</dbReference>
<keyword evidence="8 10" id="KW-0238">DNA-binding</keyword>
<dbReference type="Gene3D" id="3.30.1640.10">
    <property type="entry name" value="mini-chromosome maintenance (MCM) complex, chain A, domain 1"/>
    <property type="match status" value="1"/>
</dbReference>
<dbReference type="Pfam" id="PF00493">
    <property type="entry name" value="MCM"/>
    <property type="match status" value="1"/>
</dbReference>
<dbReference type="GO" id="GO:1902975">
    <property type="term" value="P:mitotic DNA replication initiation"/>
    <property type="evidence" value="ECO:0007669"/>
    <property type="project" value="TreeGrafter"/>
</dbReference>
<dbReference type="SMART" id="SM00350">
    <property type="entry name" value="MCM"/>
    <property type="match status" value="1"/>
</dbReference>
<evidence type="ECO:0000256" key="1">
    <source>
        <dbReference type="ARBA" id="ARBA00004123"/>
    </source>
</evidence>
<reference evidence="12" key="2">
    <citation type="submission" date="2024-10" db="UniProtKB">
        <authorList>
            <consortium name="EnsemblProtists"/>
        </authorList>
    </citation>
    <scope>IDENTIFICATION</scope>
</reference>
<dbReference type="InterPro" id="IPR012340">
    <property type="entry name" value="NA-bd_OB-fold"/>
</dbReference>
<dbReference type="Proteomes" id="UP000013827">
    <property type="component" value="Unassembled WGS sequence"/>
</dbReference>
<comment type="subcellular location">
    <subcellularLocation>
        <location evidence="1">Nucleus</location>
    </subcellularLocation>
</comment>
<dbReference type="GO" id="GO:0016787">
    <property type="term" value="F:hydrolase activity"/>
    <property type="evidence" value="ECO:0007669"/>
    <property type="project" value="UniProtKB-KW"/>
</dbReference>
<keyword evidence="6" id="KW-0347">Helicase</keyword>
<dbReference type="Pfam" id="PF14551">
    <property type="entry name" value="MCM_N"/>
    <property type="match status" value="1"/>
</dbReference>
<dbReference type="eggNOG" id="KOG0479">
    <property type="taxonomic scope" value="Eukaryota"/>
</dbReference>
<evidence type="ECO:0000256" key="3">
    <source>
        <dbReference type="ARBA" id="ARBA00022705"/>
    </source>
</evidence>
<evidence type="ECO:0000256" key="9">
    <source>
        <dbReference type="ARBA" id="ARBA00023242"/>
    </source>
</evidence>
<dbReference type="GO" id="GO:0005634">
    <property type="term" value="C:nucleus"/>
    <property type="evidence" value="ECO:0007669"/>
    <property type="project" value="UniProtKB-SubCell"/>
</dbReference>
<dbReference type="PANTHER" id="PTHR11630">
    <property type="entry name" value="DNA REPLICATION LICENSING FACTOR MCM FAMILY MEMBER"/>
    <property type="match status" value="1"/>
</dbReference>
<keyword evidence="5" id="KW-0378">Hydrolase</keyword>
<dbReference type="RefSeq" id="XP_005792128.1">
    <property type="nucleotide sequence ID" value="XM_005792071.1"/>
</dbReference>
<evidence type="ECO:0000256" key="6">
    <source>
        <dbReference type="ARBA" id="ARBA00022806"/>
    </source>
</evidence>
<dbReference type="PROSITE" id="PS50051">
    <property type="entry name" value="MCM_2"/>
    <property type="match status" value="1"/>
</dbReference>
<dbReference type="PaxDb" id="2903-EOD39699"/>
<evidence type="ECO:0000313" key="12">
    <source>
        <dbReference type="EnsemblProtists" id="EOD39699"/>
    </source>
</evidence>
<dbReference type="EnsemblProtists" id="EOD39699">
    <property type="protein sequence ID" value="EOD39699"/>
    <property type="gene ID" value="EMIHUDRAFT_200297"/>
</dbReference>
<dbReference type="PANTHER" id="PTHR11630:SF46">
    <property type="entry name" value="DNA REPLICATION LICENSING FACTOR MCM3-RELATED"/>
    <property type="match status" value="1"/>
</dbReference>
<evidence type="ECO:0000256" key="5">
    <source>
        <dbReference type="ARBA" id="ARBA00022801"/>
    </source>
</evidence>
<dbReference type="PROSITE" id="PS00847">
    <property type="entry name" value="MCM_1"/>
    <property type="match status" value="1"/>
</dbReference>
<dbReference type="STRING" id="2903.R1G1I8"/>
<dbReference type="GO" id="GO:0006271">
    <property type="term" value="P:DNA strand elongation involved in DNA replication"/>
    <property type="evidence" value="ECO:0007669"/>
    <property type="project" value="TreeGrafter"/>
</dbReference>
<dbReference type="HOGENOM" id="CLU_000995_3_2_1"/>
<dbReference type="Pfam" id="PF17855">
    <property type="entry name" value="MCM_lid"/>
    <property type="match status" value="1"/>
</dbReference>
<feature type="domain" description="MCM C-terminal AAA(+) ATPase" evidence="11">
    <location>
        <begin position="252"/>
        <end position="458"/>
    </location>
</feature>
<reference evidence="13" key="1">
    <citation type="journal article" date="2013" name="Nature">
        <title>Pan genome of the phytoplankton Emiliania underpins its global distribution.</title>
        <authorList>
            <person name="Read B.A."/>
            <person name="Kegel J."/>
            <person name="Klute M.J."/>
            <person name="Kuo A."/>
            <person name="Lefebvre S.C."/>
            <person name="Maumus F."/>
            <person name="Mayer C."/>
            <person name="Miller J."/>
            <person name="Monier A."/>
            <person name="Salamov A."/>
            <person name="Young J."/>
            <person name="Aguilar M."/>
            <person name="Claverie J.M."/>
            <person name="Frickenhaus S."/>
            <person name="Gonzalez K."/>
            <person name="Herman E.K."/>
            <person name="Lin Y.C."/>
            <person name="Napier J."/>
            <person name="Ogata H."/>
            <person name="Sarno A.F."/>
            <person name="Shmutz J."/>
            <person name="Schroeder D."/>
            <person name="de Vargas C."/>
            <person name="Verret F."/>
            <person name="von Dassow P."/>
            <person name="Valentin K."/>
            <person name="Van de Peer Y."/>
            <person name="Wheeler G."/>
            <person name="Dacks J.B."/>
            <person name="Delwiche C.F."/>
            <person name="Dyhrman S.T."/>
            <person name="Glockner G."/>
            <person name="John U."/>
            <person name="Richards T."/>
            <person name="Worden A.Z."/>
            <person name="Zhang X."/>
            <person name="Grigoriev I.V."/>
            <person name="Allen A.E."/>
            <person name="Bidle K."/>
            <person name="Borodovsky M."/>
            <person name="Bowler C."/>
            <person name="Brownlee C."/>
            <person name="Cock J.M."/>
            <person name="Elias M."/>
            <person name="Gladyshev V.N."/>
            <person name="Groth M."/>
            <person name="Guda C."/>
            <person name="Hadaegh A."/>
            <person name="Iglesias-Rodriguez M.D."/>
            <person name="Jenkins J."/>
            <person name="Jones B.M."/>
            <person name="Lawson T."/>
            <person name="Leese F."/>
            <person name="Lindquist E."/>
            <person name="Lobanov A."/>
            <person name="Lomsadze A."/>
            <person name="Malik S.B."/>
            <person name="Marsh M.E."/>
            <person name="Mackinder L."/>
            <person name="Mock T."/>
            <person name="Mueller-Roeber B."/>
            <person name="Pagarete A."/>
            <person name="Parker M."/>
            <person name="Probert I."/>
            <person name="Quesneville H."/>
            <person name="Raines C."/>
            <person name="Rensing S.A."/>
            <person name="Riano-Pachon D.M."/>
            <person name="Richier S."/>
            <person name="Rokitta S."/>
            <person name="Shiraiwa Y."/>
            <person name="Soanes D.M."/>
            <person name="van der Giezen M."/>
            <person name="Wahlund T.M."/>
            <person name="Williams B."/>
            <person name="Wilson W."/>
            <person name="Wolfe G."/>
            <person name="Wurch L.L."/>
        </authorList>
    </citation>
    <scope>NUCLEOTIDE SEQUENCE</scope>
</reference>
<dbReference type="GO" id="GO:0003697">
    <property type="term" value="F:single-stranded DNA binding"/>
    <property type="evidence" value="ECO:0007669"/>
    <property type="project" value="TreeGrafter"/>
</dbReference>
<proteinExistence type="inferred from homology"/>
<keyword evidence="9" id="KW-0539">Nucleus</keyword>
<dbReference type="InterPro" id="IPR001208">
    <property type="entry name" value="MCM_dom"/>
</dbReference>
<dbReference type="InterPro" id="IPR033762">
    <property type="entry name" value="MCM_OB"/>
</dbReference>
<protein>
    <recommendedName>
        <fullName evidence="2">DNA helicase</fullName>
        <ecNumber evidence="2">3.6.4.12</ecNumber>
    </recommendedName>
</protein>
<dbReference type="FunFam" id="3.40.50.300:FF:002469">
    <property type="entry name" value="Cell division control protein 21"/>
    <property type="match status" value="1"/>
</dbReference>
<keyword evidence="7 10" id="KW-0067">ATP-binding</keyword>
<dbReference type="Gene3D" id="2.40.50.140">
    <property type="entry name" value="Nucleic acid-binding proteins"/>
    <property type="match status" value="1"/>
</dbReference>
<evidence type="ECO:0000256" key="7">
    <source>
        <dbReference type="ARBA" id="ARBA00022840"/>
    </source>
</evidence>
<dbReference type="GO" id="GO:0017116">
    <property type="term" value="F:single-stranded DNA helicase activity"/>
    <property type="evidence" value="ECO:0007669"/>
    <property type="project" value="TreeGrafter"/>
</dbReference>
<dbReference type="GO" id="GO:0005524">
    <property type="term" value="F:ATP binding"/>
    <property type="evidence" value="ECO:0007669"/>
    <property type="project" value="UniProtKB-KW"/>
</dbReference>
<dbReference type="AlphaFoldDB" id="A0A0D3KVB4"/>
<keyword evidence="13" id="KW-1185">Reference proteome</keyword>
<dbReference type="GeneID" id="17284970"/>
<dbReference type="InterPro" id="IPR003593">
    <property type="entry name" value="AAA+_ATPase"/>
</dbReference>
<evidence type="ECO:0000313" key="13">
    <source>
        <dbReference type="Proteomes" id="UP000013827"/>
    </source>
</evidence>
<dbReference type="OMA" id="EANHIMV"/>
<dbReference type="SUPFAM" id="SSF50249">
    <property type="entry name" value="Nucleic acid-binding proteins"/>
    <property type="match status" value="1"/>
</dbReference>
<accession>A0A0D3KVB4</accession>